<accession>A0A381WRV7</accession>
<sequence>MDQNVCEDGLVTDRLVAHYEERSRGGAGLLVLETSAVSYPHGATARHQPALSHDGVVPGLRRLGEAVHAHGSKLVVQANHHGRISGVDTAEDRPCLVPSLPLPDTDPMSIMADTTMDELVAMSALTGGKMPTYAEATVEDLSAVVGKFADAAVRVQAAGLDGLEVHAGHGYLLDTFLSPAWNKRTDRYGGSEENRARLLVEVVEAVRARCGPGFAILVRLNGRDDALEGGITPDLAARYAAVAADAGADAIHVTAYSSITGGPGFTEGPLPWRPCQYEELARTVKAAVNVPVIAVGRIRPDDGERILADGGADLIAMGRQLLADPDLPNRLAEGRPDLVRPCINCFVCVAQNFWSAAPVCAVNAQLGRQGWPEPKPAAPPRHVVVVGGGPGGMEAARVAAERGHRVTLLERANHLGGTARFSSLTTPLNGDLVRWMAAALAEAGVEVRTATTATPTMVAALRPDAVVVATGAVRDRPDVPGVNLSHVLSGDDLRNLLTGEGGVSDQRSGPFVRLALAVARALGITTDMDRVRALSRRWMPIGRR</sequence>
<evidence type="ECO:0000256" key="4">
    <source>
        <dbReference type="ARBA" id="ARBA00022643"/>
    </source>
</evidence>
<dbReference type="GO" id="GO:0051536">
    <property type="term" value="F:iron-sulfur cluster binding"/>
    <property type="evidence" value="ECO:0007669"/>
    <property type="project" value="UniProtKB-KW"/>
</dbReference>
<feature type="domain" description="NADH:flavin oxidoreductase/NADH oxidase N-terminal" evidence="9">
    <location>
        <begin position="7"/>
        <end position="337"/>
    </location>
</feature>
<keyword evidence="4" id="KW-0288">FMN</keyword>
<protein>
    <recommendedName>
        <fullName evidence="9">NADH:flavin oxidoreductase/NADH oxidase N-terminal domain-containing protein</fullName>
    </recommendedName>
</protein>
<dbReference type="Pfam" id="PF13450">
    <property type="entry name" value="NAD_binding_8"/>
    <property type="match status" value="1"/>
</dbReference>
<evidence type="ECO:0000256" key="6">
    <source>
        <dbReference type="ARBA" id="ARBA00023002"/>
    </source>
</evidence>
<evidence type="ECO:0000256" key="1">
    <source>
        <dbReference type="ARBA" id="ARBA00001917"/>
    </source>
</evidence>
<evidence type="ECO:0000256" key="7">
    <source>
        <dbReference type="ARBA" id="ARBA00023004"/>
    </source>
</evidence>
<dbReference type="GO" id="GO:0046872">
    <property type="term" value="F:metal ion binding"/>
    <property type="evidence" value="ECO:0007669"/>
    <property type="project" value="UniProtKB-KW"/>
</dbReference>
<dbReference type="InterPro" id="IPR013785">
    <property type="entry name" value="Aldolase_TIM"/>
</dbReference>
<keyword evidence="3" id="KW-0285">Flavoprotein</keyword>
<keyword evidence="5" id="KW-0479">Metal-binding</keyword>
<keyword evidence="6" id="KW-0560">Oxidoreductase</keyword>
<evidence type="ECO:0000256" key="2">
    <source>
        <dbReference type="ARBA" id="ARBA00001966"/>
    </source>
</evidence>
<dbReference type="EMBL" id="UINC01012525">
    <property type="protein sequence ID" value="SVA54653.1"/>
    <property type="molecule type" value="Genomic_DNA"/>
</dbReference>
<evidence type="ECO:0000259" key="9">
    <source>
        <dbReference type="Pfam" id="PF00724"/>
    </source>
</evidence>
<comment type="cofactor">
    <cofactor evidence="1">
        <name>FMN</name>
        <dbReference type="ChEBI" id="CHEBI:58210"/>
    </cofactor>
</comment>
<dbReference type="GO" id="GO:0010181">
    <property type="term" value="F:FMN binding"/>
    <property type="evidence" value="ECO:0007669"/>
    <property type="project" value="InterPro"/>
</dbReference>
<reference evidence="10" key="1">
    <citation type="submission" date="2018-05" db="EMBL/GenBank/DDBJ databases">
        <authorList>
            <person name="Lanie J.A."/>
            <person name="Ng W.-L."/>
            <person name="Kazmierczak K.M."/>
            <person name="Andrzejewski T.M."/>
            <person name="Davidsen T.M."/>
            <person name="Wayne K.J."/>
            <person name="Tettelin H."/>
            <person name="Glass J.I."/>
            <person name="Rusch D."/>
            <person name="Podicherti R."/>
            <person name="Tsui H.-C.T."/>
            <person name="Winkler M.E."/>
        </authorList>
    </citation>
    <scope>NUCLEOTIDE SEQUENCE</scope>
</reference>
<dbReference type="Gene3D" id="3.40.50.720">
    <property type="entry name" value="NAD(P)-binding Rossmann-like Domain"/>
    <property type="match status" value="1"/>
</dbReference>
<evidence type="ECO:0000313" key="10">
    <source>
        <dbReference type="EMBL" id="SVA54653.1"/>
    </source>
</evidence>
<evidence type="ECO:0000256" key="3">
    <source>
        <dbReference type="ARBA" id="ARBA00022630"/>
    </source>
</evidence>
<dbReference type="Gene3D" id="3.20.20.70">
    <property type="entry name" value="Aldolase class I"/>
    <property type="match status" value="1"/>
</dbReference>
<evidence type="ECO:0000256" key="5">
    <source>
        <dbReference type="ARBA" id="ARBA00022723"/>
    </source>
</evidence>
<dbReference type="SUPFAM" id="SSF51971">
    <property type="entry name" value="Nucleotide-binding domain"/>
    <property type="match status" value="1"/>
</dbReference>
<keyword evidence="7" id="KW-0408">Iron</keyword>
<dbReference type="SUPFAM" id="SSF51395">
    <property type="entry name" value="FMN-linked oxidoreductases"/>
    <property type="match status" value="1"/>
</dbReference>
<gene>
    <name evidence="10" type="ORF">METZ01_LOCUS107507</name>
</gene>
<proteinExistence type="predicted"/>
<comment type="cofactor">
    <cofactor evidence="2">
        <name>[4Fe-4S] cluster</name>
        <dbReference type="ChEBI" id="CHEBI:49883"/>
    </cofactor>
</comment>
<keyword evidence="8" id="KW-0411">Iron-sulfur</keyword>
<dbReference type="InterPro" id="IPR001155">
    <property type="entry name" value="OxRdtase_FMN_N"/>
</dbReference>
<evidence type="ECO:0000256" key="8">
    <source>
        <dbReference type="ARBA" id="ARBA00023014"/>
    </source>
</evidence>
<dbReference type="InterPro" id="IPR051793">
    <property type="entry name" value="NADH:flavin_oxidoreductase"/>
</dbReference>
<dbReference type="GO" id="GO:0016491">
    <property type="term" value="F:oxidoreductase activity"/>
    <property type="evidence" value="ECO:0007669"/>
    <property type="project" value="UniProtKB-KW"/>
</dbReference>
<feature type="non-terminal residue" evidence="10">
    <location>
        <position position="544"/>
    </location>
</feature>
<dbReference type="Pfam" id="PF00724">
    <property type="entry name" value="Oxidored_FMN"/>
    <property type="match status" value="1"/>
</dbReference>
<dbReference type="PANTHER" id="PTHR42917">
    <property type="entry name" value="2,4-DIENOYL-COA REDUCTASE"/>
    <property type="match status" value="1"/>
</dbReference>
<organism evidence="10">
    <name type="scientific">marine metagenome</name>
    <dbReference type="NCBI Taxonomy" id="408172"/>
    <lineage>
        <taxon>unclassified sequences</taxon>
        <taxon>metagenomes</taxon>
        <taxon>ecological metagenomes</taxon>
    </lineage>
</organism>
<name>A0A381WRV7_9ZZZZ</name>
<dbReference type="CDD" id="cd02803">
    <property type="entry name" value="OYE_like_FMN_family"/>
    <property type="match status" value="1"/>
</dbReference>
<dbReference type="AlphaFoldDB" id="A0A381WRV7"/>
<dbReference type="PANTHER" id="PTHR42917:SF2">
    <property type="entry name" value="2,4-DIENOYL-COA REDUCTASE [(2E)-ENOYL-COA-PRODUCING]"/>
    <property type="match status" value="1"/>
</dbReference>